<gene>
    <name evidence="3" type="ORF">DCAR_0208043</name>
</gene>
<proteinExistence type="predicted"/>
<evidence type="ECO:0000313" key="4">
    <source>
        <dbReference type="Proteomes" id="UP000077755"/>
    </source>
</evidence>
<feature type="domain" description="DUF569" evidence="2">
    <location>
        <begin position="1"/>
        <end position="146"/>
    </location>
</feature>
<dbReference type="PANTHER" id="PTHR31205:SF69">
    <property type="entry name" value="ACTIN CROSS-LINKING PROTEIN (DUF569)"/>
    <property type="match status" value="1"/>
</dbReference>
<dbReference type="InterPro" id="IPR007679">
    <property type="entry name" value="DUF569"/>
</dbReference>
<dbReference type="Proteomes" id="UP000077755">
    <property type="component" value="Chromosome 2"/>
</dbReference>
<sequence length="188" mass="21515">MEIFQSANAVRLRSSHGKYLTAHDDEESVTQGRHGDAKAARWTVEVLPADYTNHNIIRLKSCYNKYLTADDQPFLFGMTGRKVTQTVPDRLDSSVEWEPFRDGKNQVKLRTRYGEFLRANRGLPPWRNSVTHDIPRRTATQDWIFWYVEVVETDMLKPEKNLILHSDSFSSSESSVPSTPSSLSGPEV</sequence>
<evidence type="ECO:0000259" key="2">
    <source>
        <dbReference type="Pfam" id="PF04601"/>
    </source>
</evidence>
<reference evidence="3" key="1">
    <citation type="journal article" date="2016" name="Nat. Genet.">
        <title>A high-quality carrot genome assembly provides new insights into carotenoid accumulation and asterid genome evolution.</title>
        <authorList>
            <person name="Iorizzo M."/>
            <person name="Ellison S."/>
            <person name="Senalik D."/>
            <person name="Zeng P."/>
            <person name="Satapoomin P."/>
            <person name="Huang J."/>
            <person name="Bowman M."/>
            <person name="Iovene M."/>
            <person name="Sanseverino W."/>
            <person name="Cavagnaro P."/>
            <person name="Yildiz M."/>
            <person name="Macko-Podgorni A."/>
            <person name="Moranska E."/>
            <person name="Grzebelus E."/>
            <person name="Grzebelus D."/>
            <person name="Ashrafi H."/>
            <person name="Zheng Z."/>
            <person name="Cheng S."/>
            <person name="Spooner D."/>
            <person name="Van Deynze A."/>
            <person name="Simon P."/>
        </authorList>
    </citation>
    <scope>NUCLEOTIDE SEQUENCE</scope>
    <source>
        <tissue evidence="3">Leaf</tissue>
    </source>
</reference>
<dbReference type="Pfam" id="PF04601">
    <property type="entry name" value="DUF569"/>
    <property type="match status" value="1"/>
</dbReference>
<dbReference type="InterPro" id="IPR008999">
    <property type="entry name" value="Actin-crosslinking"/>
</dbReference>
<dbReference type="SUPFAM" id="SSF50405">
    <property type="entry name" value="Actin-crosslinking proteins"/>
    <property type="match status" value="1"/>
</dbReference>
<dbReference type="FunFam" id="2.80.10.50:FF:000067">
    <property type="entry name" value="BnaC05g19630D protein"/>
    <property type="match status" value="1"/>
</dbReference>
<dbReference type="EMBL" id="CP093344">
    <property type="protein sequence ID" value="WOG88808.1"/>
    <property type="molecule type" value="Genomic_DNA"/>
</dbReference>
<protein>
    <recommendedName>
        <fullName evidence="2">DUF569 domain-containing protein</fullName>
    </recommendedName>
</protein>
<feature type="region of interest" description="Disordered" evidence="1">
    <location>
        <begin position="167"/>
        <end position="188"/>
    </location>
</feature>
<dbReference type="CDD" id="cd23340">
    <property type="entry name" value="beta-trefoil_FSCN_ACP-like"/>
    <property type="match status" value="1"/>
</dbReference>
<dbReference type="AlphaFoldDB" id="A0AAF0WID2"/>
<organism evidence="3 4">
    <name type="scientific">Daucus carota subsp. sativus</name>
    <name type="common">Carrot</name>
    <dbReference type="NCBI Taxonomy" id="79200"/>
    <lineage>
        <taxon>Eukaryota</taxon>
        <taxon>Viridiplantae</taxon>
        <taxon>Streptophyta</taxon>
        <taxon>Embryophyta</taxon>
        <taxon>Tracheophyta</taxon>
        <taxon>Spermatophyta</taxon>
        <taxon>Magnoliopsida</taxon>
        <taxon>eudicotyledons</taxon>
        <taxon>Gunneridae</taxon>
        <taxon>Pentapetalae</taxon>
        <taxon>asterids</taxon>
        <taxon>campanulids</taxon>
        <taxon>Apiales</taxon>
        <taxon>Apiaceae</taxon>
        <taxon>Apioideae</taxon>
        <taxon>Scandiceae</taxon>
        <taxon>Daucinae</taxon>
        <taxon>Daucus</taxon>
        <taxon>Daucus sect. Daucus</taxon>
    </lineage>
</organism>
<name>A0AAF0WID2_DAUCS</name>
<keyword evidence="4" id="KW-1185">Reference proteome</keyword>
<accession>A0AAF0WID2</accession>
<reference evidence="3" key="2">
    <citation type="submission" date="2022-03" db="EMBL/GenBank/DDBJ databases">
        <title>Draft title - Genomic analysis of global carrot germplasm unveils the trajectory of domestication and the origin of high carotenoid orange carrot.</title>
        <authorList>
            <person name="Iorizzo M."/>
            <person name="Ellison S."/>
            <person name="Senalik D."/>
            <person name="Macko-Podgorni A."/>
            <person name="Grzebelus D."/>
            <person name="Bostan H."/>
            <person name="Rolling W."/>
            <person name="Curaba J."/>
            <person name="Simon P."/>
        </authorList>
    </citation>
    <scope>NUCLEOTIDE SEQUENCE</scope>
    <source>
        <tissue evidence="3">Leaf</tissue>
    </source>
</reference>
<dbReference type="Gene3D" id="2.80.10.50">
    <property type="match status" value="1"/>
</dbReference>
<evidence type="ECO:0000256" key="1">
    <source>
        <dbReference type="SAM" id="MobiDB-lite"/>
    </source>
</evidence>
<dbReference type="PANTHER" id="PTHR31205">
    <property type="entry name" value="ACTIN CROSS-LINKING PROTEIN (DUF569)"/>
    <property type="match status" value="1"/>
</dbReference>
<evidence type="ECO:0000313" key="3">
    <source>
        <dbReference type="EMBL" id="WOG88808.1"/>
    </source>
</evidence>